<evidence type="ECO:0000259" key="7">
    <source>
        <dbReference type="PROSITE" id="PS50173"/>
    </source>
</evidence>
<dbReference type="GO" id="GO:0006281">
    <property type="term" value="P:DNA repair"/>
    <property type="evidence" value="ECO:0007669"/>
    <property type="project" value="UniProtKB-KW"/>
</dbReference>
<dbReference type="STRING" id="158441.A0A226CWX1"/>
<evidence type="ECO:0000256" key="4">
    <source>
        <dbReference type="ARBA" id="ARBA00022763"/>
    </source>
</evidence>
<proteinExistence type="predicted"/>
<dbReference type="InterPro" id="IPR043128">
    <property type="entry name" value="Rev_trsase/Diguanyl_cyclase"/>
</dbReference>
<dbReference type="OrthoDB" id="6159662at2759"/>
<dbReference type="Gene3D" id="1.10.150.20">
    <property type="entry name" value="5' to 3' exonuclease, C-terminal subdomain"/>
    <property type="match status" value="1"/>
</dbReference>
<dbReference type="PROSITE" id="PS50173">
    <property type="entry name" value="UMUC"/>
    <property type="match status" value="1"/>
</dbReference>
<keyword evidence="4" id="KW-0227">DNA damage</keyword>
<protein>
    <submittedName>
        <fullName evidence="8">DNA polymerase eta</fullName>
    </submittedName>
</protein>
<dbReference type="AlphaFoldDB" id="A0A226CWX1"/>
<dbReference type="SUPFAM" id="SSF56672">
    <property type="entry name" value="DNA/RNA polymerases"/>
    <property type="match status" value="1"/>
</dbReference>
<organism evidence="8 9">
    <name type="scientific">Folsomia candida</name>
    <name type="common">Springtail</name>
    <dbReference type="NCBI Taxonomy" id="158441"/>
    <lineage>
        <taxon>Eukaryota</taxon>
        <taxon>Metazoa</taxon>
        <taxon>Ecdysozoa</taxon>
        <taxon>Arthropoda</taxon>
        <taxon>Hexapoda</taxon>
        <taxon>Collembola</taxon>
        <taxon>Entomobryomorpha</taxon>
        <taxon>Isotomoidea</taxon>
        <taxon>Isotomidae</taxon>
        <taxon>Proisotominae</taxon>
        <taxon>Folsomia</taxon>
    </lineage>
</organism>
<evidence type="ECO:0000256" key="3">
    <source>
        <dbReference type="ARBA" id="ARBA00022723"/>
    </source>
</evidence>
<dbReference type="GO" id="GO:0042276">
    <property type="term" value="P:error-prone translesion synthesis"/>
    <property type="evidence" value="ECO:0007669"/>
    <property type="project" value="TreeGrafter"/>
</dbReference>
<keyword evidence="9" id="KW-1185">Reference proteome</keyword>
<dbReference type="PANTHER" id="PTHR45873">
    <property type="entry name" value="DNA POLYMERASE ETA"/>
    <property type="match status" value="1"/>
</dbReference>
<comment type="subcellular location">
    <subcellularLocation>
        <location evidence="1">Nucleus</location>
    </subcellularLocation>
</comment>
<name>A0A226CWX1_FOLCA</name>
<evidence type="ECO:0000313" key="9">
    <source>
        <dbReference type="Proteomes" id="UP000198287"/>
    </source>
</evidence>
<dbReference type="GO" id="GO:0005634">
    <property type="term" value="C:nucleus"/>
    <property type="evidence" value="ECO:0007669"/>
    <property type="project" value="UniProtKB-SubCell"/>
</dbReference>
<dbReference type="GO" id="GO:0003887">
    <property type="term" value="F:DNA-directed DNA polymerase activity"/>
    <property type="evidence" value="ECO:0007669"/>
    <property type="project" value="TreeGrafter"/>
</dbReference>
<gene>
    <name evidence="8" type="ORF">Fcan01_27397</name>
</gene>
<accession>A0A226CWX1</accession>
<feature type="domain" description="UmuC" evidence="7">
    <location>
        <begin position="137"/>
        <end position="197"/>
    </location>
</feature>
<dbReference type="Pfam" id="PF00817">
    <property type="entry name" value="IMS"/>
    <property type="match status" value="1"/>
</dbReference>
<dbReference type="GO" id="GO:0009314">
    <property type="term" value="P:response to radiation"/>
    <property type="evidence" value="ECO:0007669"/>
    <property type="project" value="TreeGrafter"/>
</dbReference>
<dbReference type="EMBL" id="LNIX01000052">
    <property type="protein sequence ID" value="OXA37822.1"/>
    <property type="molecule type" value="Genomic_DNA"/>
</dbReference>
<dbReference type="Proteomes" id="UP000198287">
    <property type="component" value="Unassembled WGS sequence"/>
</dbReference>
<dbReference type="PANTHER" id="PTHR45873:SF1">
    <property type="entry name" value="DNA POLYMERASE ETA"/>
    <property type="match status" value="1"/>
</dbReference>
<dbReference type="InterPro" id="IPR052230">
    <property type="entry name" value="DNA_polymerase_eta"/>
</dbReference>
<sequence>DSTPYARQAIAICPNLILIEQPADFDIRLKEASYQIRLSIETVLKSLPVETTYEYSSPDESYIEVTKYIDRVYIPGLVPQIVPNDLWENTFLYNGQVDGKPSPTYVRQRLQKLRRGEVAPLERQEVRLIHGAVIASKIIKNILRMTGYQSSIGIGSNKSIAKIGSGLHKPGSITVLAPAGLEQFAEFVKIDNIPTLGGKLGNALKQDFNIETMLELQRVRHLHLARVPMSNNESANVLGYEKATEILNKAYGLCRDLVDSKKFAKTATVSHQFYGHTFTPKQYFTEILQLLVDKMLVRLDFEKTNHARTPATVKLSIFLKNADNINSKLENVVWKEIKDEEGMIKSFIDKNPHVSPIRWNWNYQVDKVQIFVTFEDSPNEMLPVAISVVFALALGFVEPHGYLMQPLARTSIHLDTSHPHDPPYWYDNKCGEAAGNYDASQGGIYDRGVLTGNYTSESIIEVKAGFDNAHFGKNILISRD</sequence>
<keyword evidence="2" id="KW-0808">Transferase</keyword>
<keyword evidence="3" id="KW-0479">Metal-binding</keyword>
<evidence type="ECO:0000256" key="5">
    <source>
        <dbReference type="ARBA" id="ARBA00023204"/>
    </source>
</evidence>
<dbReference type="GO" id="GO:0046872">
    <property type="term" value="F:metal ion binding"/>
    <property type="evidence" value="ECO:0007669"/>
    <property type="project" value="UniProtKB-KW"/>
</dbReference>
<dbReference type="GO" id="GO:0035861">
    <property type="term" value="C:site of double-strand break"/>
    <property type="evidence" value="ECO:0007669"/>
    <property type="project" value="TreeGrafter"/>
</dbReference>
<dbReference type="InterPro" id="IPR043502">
    <property type="entry name" value="DNA/RNA_pol_sf"/>
</dbReference>
<keyword evidence="6" id="KW-0539">Nucleus</keyword>
<comment type="caution">
    <text evidence="8">The sequence shown here is derived from an EMBL/GenBank/DDBJ whole genome shotgun (WGS) entry which is preliminary data.</text>
</comment>
<dbReference type="GO" id="GO:0005657">
    <property type="term" value="C:replication fork"/>
    <property type="evidence" value="ECO:0007669"/>
    <property type="project" value="TreeGrafter"/>
</dbReference>
<dbReference type="InterPro" id="IPR001126">
    <property type="entry name" value="UmuC"/>
</dbReference>
<evidence type="ECO:0000313" key="8">
    <source>
        <dbReference type="EMBL" id="OXA37822.1"/>
    </source>
</evidence>
<feature type="non-terminal residue" evidence="8">
    <location>
        <position position="1"/>
    </location>
</feature>
<dbReference type="Gene3D" id="3.30.70.270">
    <property type="match status" value="1"/>
</dbReference>
<evidence type="ECO:0000256" key="1">
    <source>
        <dbReference type="ARBA" id="ARBA00004123"/>
    </source>
</evidence>
<keyword evidence="5" id="KW-0234">DNA repair</keyword>
<reference evidence="8 9" key="1">
    <citation type="submission" date="2015-12" db="EMBL/GenBank/DDBJ databases">
        <title>The genome of Folsomia candida.</title>
        <authorList>
            <person name="Faddeeva A."/>
            <person name="Derks M.F."/>
            <person name="Anvar Y."/>
            <person name="Smit S."/>
            <person name="Van Straalen N."/>
            <person name="Roelofs D."/>
        </authorList>
    </citation>
    <scope>NUCLEOTIDE SEQUENCE [LARGE SCALE GENOMIC DNA]</scope>
    <source>
        <strain evidence="8 9">VU population</strain>
        <tissue evidence="8">Whole body</tissue>
    </source>
</reference>
<evidence type="ECO:0000256" key="2">
    <source>
        <dbReference type="ARBA" id="ARBA00022679"/>
    </source>
</evidence>
<evidence type="ECO:0000256" key="6">
    <source>
        <dbReference type="ARBA" id="ARBA00023242"/>
    </source>
</evidence>